<protein>
    <submittedName>
        <fullName evidence="3">AMP1 protein</fullName>
    </submittedName>
</protein>
<dbReference type="SUPFAM" id="SSF57392">
    <property type="entry name" value="Defensin-like"/>
    <property type="match status" value="1"/>
</dbReference>
<dbReference type="Pfam" id="PF00711">
    <property type="entry name" value="Defensin_beta"/>
    <property type="match status" value="1"/>
</dbReference>
<evidence type="ECO:0000313" key="4">
    <source>
        <dbReference type="Proteomes" id="UP000517678"/>
    </source>
</evidence>
<dbReference type="AlphaFoldDB" id="A0A7K8B2Q0"/>
<feature type="domain" description="Beta-defensin-like" evidence="2">
    <location>
        <begin position="24"/>
        <end position="55"/>
    </location>
</feature>
<dbReference type="GO" id="GO:0005576">
    <property type="term" value="C:extracellular region"/>
    <property type="evidence" value="ECO:0007669"/>
    <property type="project" value="InterPro"/>
</dbReference>
<dbReference type="Proteomes" id="UP000517678">
    <property type="component" value="Unassembled WGS sequence"/>
</dbReference>
<evidence type="ECO:0000313" key="3">
    <source>
        <dbReference type="EMBL" id="NXB09184.1"/>
    </source>
</evidence>
<reference evidence="3 4" key="1">
    <citation type="submission" date="2019-09" db="EMBL/GenBank/DDBJ databases">
        <title>Bird 10,000 Genomes (B10K) Project - Family phase.</title>
        <authorList>
            <person name="Zhang G."/>
        </authorList>
    </citation>
    <scope>NUCLEOTIDE SEQUENCE [LARGE SCALE GENOMIC DNA]</scope>
    <source>
        <strain evidence="3">B10K-DU-029-38</strain>
        <tissue evidence="3">Muscle</tissue>
    </source>
</reference>
<proteinExistence type="predicted"/>
<comment type="caution">
    <text evidence="3">The sequence shown here is derived from an EMBL/GenBank/DDBJ whole genome shotgun (WGS) entry which is preliminary data.</text>
</comment>
<feature type="non-terminal residue" evidence="3">
    <location>
        <position position="56"/>
    </location>
</feature>
<keyword evidence="4" id="KW-1185">Reference proteome</keyword>
<accession>A0A7K8B2Q0</accession>
<dbReference type="GO" id="GO:0006952">
    <property type="term" value="P:defense response"/>
    <property type="evidence" value="ECO:0007669"/>
    <property type="project" value="InterPro"/>
</dbReference>
<keyword evidence="1" id="KW-0732">Signal</keyword>
<dbReference type="InterPro" id="IPR001855">
    <property type="entry name" value="Defensin_beta-like"/>
</dbReference>
<dbReference type="EMBL" id="VZTF01007177">
    <property type="protein sequence ID" value="NXB09184.1"/>
    <property type="molecule type" value="Genomic_DNA"/>
</dbReference>
<evidence type="ECO:0000256" key="1">
    <source>
        <dbReference type="SAM" id="SignalP"/>
    </source>
</evidence>
<feature type="signal peptide" evidence="1">
    <location>
        <begin position="1"/>
        <end position="20"/>
    </location>
</feature>
<name>A0A7K8B2Q0_9CORV</name>
<organism evidence="3 4">
    <name type="scientific">Cnemophilus loriae</name>
    <name type="common">Loria's bird-of-paradise</name>
    <dbReference type="NCBI Taxonomy" id="254448"/>
    <lineage>
        <taxon>Eukaryota</taxon>
        <taxon>Metazoa</taxon>
        <taxon>Chordata</taxon>
        <taxon>Craniata</taxon>
        <taxon>Vertebrata</taxon>
        <taxon>Euteleostomi</taxon>
        <taxon>Archelosauria</taxon>
        <taxon>Archosauria</taxon>
        <taxon>Dinosauria</taxon>
        <taxon>Saurischia</taxon>
        <taxon>Theropoda</taxon>
        <taxon>Coelurosauria</taxon>
        <taxon>Aves</taxon>
        <taxon>Neognathae</taxon>
        <taxon>Neoaves</taxon>
        <taxon>Telluraves</taxon>
        <taxon>Australaves</taxon>
        <taxon>Passeriformes</taxon>
        <taxon>Corvoidea</taxon>
        <taxon>Corvidae</taxon>
        <taxon>Cnemophilus</taxon>
    </lineage>
</organism>
<gene>
    <name evidence="3" type="primary">Amp1</name>
    <name evidence="3" type="ORF">CNELOR_R15536</name>
</gene>
<evidence type="ECO:0000259" key="2">
    <source>
        <dbReference type="Pfam" id="PF00711"/>
    </source>
</evidence>
<feature type="chain" id="PRO_5029860782" evidence="1">
    <location>
        <begin position="21"/>
        <end position="56"/>
    </location>
</feature>
<feature type="non-terminal residue" evidence="3">
    <location>
        <position position="1"/>
    </location>
</feature>
<sequence>MKILFLLFPLLLLLVQGAAGSANACWRQQGFCSRHFCPQGTHVAGRCAPGLVCCKR</sequence>